<evidence type="ECO:0000313" key="6">
    <source>
        <dbReference type="Proteomes" id="UP000241462"/>
    </source>
</evidence>
<name>A0A2T3A319_9PEZI</name>
<dbReference type="InterPro" id="IPR000156">
    <property type="entry name" value="Ran_bind_dom"/>
</dbReference>
<sequence length="582" mass="60376">MADAPANYQPPSPPTTTTSTLNSATASDPQVQLESKAEDAETRAAREELKQTVISDEHASTRLAYDHRHHDMTLPVSGNNTPNLASASAPPAPPVGGPSYSHDSAGDDDAVIGDAKRVPSPKKKRAHDQVDQQKDEHGHRVSSGTDTESWVMVDDDDKEAKHSSSEPQKKRARDETSPPAEIHNPTTAPATTSTEVTSSENPTRDVPQPQTSATAFAASPFSKLASSSASPFAAIGGANKSVFGGGISSSSTTTAAAAAASSPSPFAALAASSANKTATPISSLPKPTLSFSSKDASAPSPFGALNGSASSGFGGSVLGGGSGGGSVFGGGSAFGNALGGSKISSFASPGAPLAIKNDKPAKPFGAPESDVEDEDNDDEESDGDDASGNAGEGEKDDAASRGESTPAAGGDEEKKTKYKRVFVDDGEAGEATIIQVRARMYYLDRSTNADGKEEIAWRERGAGILKVNVPVSSVAMDRETGVVNPKSFDASVLKQSTPEDPKLVRLLMRQDSTLRVILNSVMLAKMDFQLKEGLKAKSVLFTAIEGEDARHVQVQMKMSPQSADIFLKAIGEVKKKLEHAEA</sequence>
<dbReference type="InParanoid" id="A0A2T3A319"/>
<feature type="compositionally biased region" description="Basic and acidic residues" evidence="3">
    <location>
        <begin position="127"/>
        <end position="139"/>
    </location>
</feature>
<accession>A0A2T3A319</accession>
<dbReference type="OrthoDB" id="185618at2759"/>
<dbReference type="InterPro" id="IPR045255">
    <property type="entry name" value="RanBP1-like"/>
</dbReference>
<dbReference type="STRING" id="2025994.A0A2T3A319"/>
<dbReference type="PANTHER" id="PTHR23138">
    <property type="entry name" value="RAN BINDING PROTEIN"/>
    <property type="match status" value="1"/>
</dbReference>
<gene>
    <name evidence="5" type="ORF">BD289DRAFT_484126</name>
</gene>
<feature type="compositionally biased region" description="Low complexity" evidence="3">
    <location>
        <begin position="15"/>
        <end position="27"/>
    </location>
</feature>
<feature type="region of interest" description="Disordered" evidence="3">
    <location>
        <begin position="1"/>
        <end position="214"/>
    </location>
</feature>
<dbReference type="SUPFAM" id="SSF50729">
    <property type="entry name" value="PH domain-like"/>
    <property type="match status" value="1"/>
</dbReference>
<dbReference type="Proteomes" id="UP000241462">
    <property type="component" value="Unassembled WGS sequence"/>
</dbReference>
<dbReference type="Gene3D" id="2.30.29.30">
    <property type="entry name" value="Pleckstrin-homology domain (PH domain)/Phosphotyrosine-binding domain (PTB)"/>
    <property type="match status" value="1"/>
</dbReference>
<feature type="domain" description="RanBD1" evidence="4">
    <location>
        <begin position="403"/>
        <end position="579"/>
    </location>
</feature>
<evidence type="ECO:0000256" key="3">
    <source>
        <dbReference type="SAM" id="MobiDB-lite"/>
    </source>
</evidence>
<dbReference type="AlphaFoldDB" id="A0A2T3A319"/>
<dbReference type="PANTHER" id="PTHR23138:SF142">
    <property type="entry name" value="RAN-BINDING PROTEIN 3B-RELATED"/>
    <property type="match status" value="1"/>
</dbReference>
<keyword evidence="2" id="KW-0539">Nucleus</keyword>
<dbReference type="SMART" id="SM00160">
    <property type="entry name" value="RanBD"/>
    <property type="match status" value="1"/>
</dbReference>
<comment type="subcellular location">
    <subcellularLocation>
        <location evidence="1">Nucleus</location>
    </subcellularLocation>
</comment>
<evidence type="ECO:0000313" key="5">
    <source>
        <dbReference type="EMBL" id="PSR81979.1"/>
    </source>
</evidence>
<feature type="compositionally biased region" description="Basic and acidic residues" evidence="3">
    <location>
        <begin position="158"/>
        <end position="176"/>
    </location>
</feature>
<feature type="region of interest" description="Disordered" evidence="3">
    <location>
        <begin position="277"/>
        <end position="306"/>
    </location>
</feature>
<keyword evidence="6" id="KW-1185">Reference proteome</keyword>
<protein>
    <recommendedName>
        <fullName evidence="4">RanBD1 domain-containing protein</fullName>
    </recommendedName>
</protein>
<evidence type="ECO:0000259" key="4">
    <source>
        <dbReference type="PROSITE" id="PS50196"/>
    </source>
</evidence>
<dbReference type="EMBL" id="KZ678489">
    <property type="protein sequence ID" value="PSR81979.1"/>
    <property type="molecule type" value="Genomic_DNA"/>
</dbReference>
<feature type="compositionally biased region" description="Low complexity" evidence="3">
    <location>
        <begin position="184"/>
        <end position="214"/>
    </location>
</feature>
<evidence type="ECO:0000256" key="1">
    <source>
        <dbReference type="ARBA" id="ARBA00004123"/>
    </source>
</evidence>
<feature type="compositionally biased region" description="Basic and acidic residues" evidence="3">
    <location>
        <begin position="35"/>
        <end position="72"/>
    </location>
</feature>
<dbReference type="Pfam" id="PF00638">
    <property type="entry name" value="Ran_BP1"/>
    <property type="match status" value="1"/>
</dbReference>
<reference evidence="5 6" key="1">
    <citation type="journal article" date="2018" name="Mycol. Prog.">
        <title>Coniella lustricola, a new species from submerged detritus.</title>
        <authorList>
            <person name="Raudabaugh D.B."/>
            <person name="Iturriaga T."/>
            <person name="Carver A."/>
            <person name="Mondo S."/>
            <person name="Pangilinan J."/>
            <person name="Lipzen A."/>
            <person name="He G."/>
            <person name="Amirebrahimi M."/>
            <person name="Grigoriev I.V."/>
            <person name="Miller A.N."/>
        </authorList>
    </citation>
    <scope>NUCLEOTIDE SEQUENCE [LARGE SCALE GENOMIC DNA]</scope>
    <source>
        <strain evidence="5 6">B22-T-1</strain>
    </source>
</reference>
<feature type="region of interest" description="Disordered" evidence="3">
    <location>
        <begin position="349"/>
        <end position="414"/>
    </location>
</feature>
<evidence type="ECO:0000256" key="2">
    <source>
        <dbReference type="ARBA" id="ARBA00023242"/>
    </source>
</evidence>
<proteinExistence type="predicted"/>
<feature type="compositionally biased region" description="Acidic residues" evidence="3">
    <location>
        <begin position="369"/>
        <end position="385"/>
    </location>
</feature>
<dbReference type="InterPro" id="IPR011993">
    <property type="entry name" value="PH-like_dom_sf"/>
</dbReference>
<dbReference type="GO" id="GO:0005634">
    <property type="term" value="C:nucleus"/>
    <property type="evidence" value="ECO:0007669"/>
    <property type="project" value="UniProtKB-SubCell"/>
</dbReference>
<dbReference type="PROSITE" id="PS50196">
    <property type="entry name" value="RANBD1"/>
    <property type="match status" value="1"/>
</dbReference>
<organism evidence="5 6">
    <name type="scientific">Coniella lustricola</name>
    <dbReference type="NCBI Taxonomy" id="2025994"/>
    <lineage>
        <taxon>Eukaryota</taxon>
        <taxon>Fungi</taxon>
        <taxon>Dikarya</taxon>
        <taxon>Ascomycota</taxon>
        <taxon>Pezizomycotina</taxon>
        <taxon>Sordariomycetes</taxon>
        <taxon>Sordariomycetidae</taxon>
        <taxon>Diaporthales</taxon>
        <taxon>Schizoparmaceae</taxon>
        <taxon>Coniella</taxon>
    </lineage>
</organism>